<evidence type="ECO:0000256" key="1">
    <source>
        <dbReference type="SAM" id="Coils"/>
    </source>
</evidence>
<keyword evidence="4" id="KW-1185">Reference proteome</keyword>
<dbReference type="OrthoDB" id="9978704at2"/>
<name>A0A4R5CF78_9ACTN</name>
<protein>
    <submittedName>
        <fullName evidence="3">Uncharacterized protein</fullName>
    </submittedName>
</protein>
<dbReference type="AlphaFoldDB" id="A0A4R5CF78"/>
<gene>
    <name evidence="3" type="ORF">E1298_00825</name>
</gene>
<dbReference type="Proteomes" id="UP000294513">
    <property type="component" value="Unassembled WGS sequence"/>
</dbReference>
<feature type="compositionally biased region" description="Low complexity" evidence="2">
    <location>
        <begin position="72"/>
        <end position="85"/>
    </location>
</feature>
<keyword evidence="1" id="KW-0175">Coiled coil</keyword>
<feature type="coiled-coil region" evidence="1">
    <location>
        <begin position="265"/>
        <end position="292"/>
    </location>
</feature>
<dbReference type="EMBL" id="SMKU01000002">
    <property type="protein sequence ID" value="TDD97606.1"/>
    <property type="molecule type" value="Genomic_DNA"/>
</dbReference>
<evidence type="ECO:0000313" key="3">
    <source>
        <dbReference type="EMBL" id="TDD97606.1"/>
    </source>
</evidence>
<sequence length="445" mass="48789">MTGDRTPTGDCPTAHRLMLARQHAHDGEATQEDARILADVIADWLAPPTGDTPTPVRWNVCPDCGDRHPGGAACHDTPPDATTPDSTVSAAQTPDSTAPLGQALEQREPQSSLKGAPTEDLRGRLIAAIDDEPHFSSAEIVTTVMRVLAEPRQGDLSERLSAALLTDTWGDDSPRVAHGQHIHDRACAICHGDVDAIARVVMRVVEHDILAAWVQGFHAPDRTVSEQETVRPDLRDQIAEALLNVDAWAQLKRRDDRERFADAVLPIVEAEIAGLRQRAQDAEEDAAYLNEEIITPERALHEQTIMRAEEAEAVVERATFVRQVLDLFDKADIHSELLWRVQDDTVRLYANVSDTFDWATADLEEITVERLPVLQQAYDDLIAIDSAEETATLFAARVRGVRPQGAAHPDHPTVCRLLDECGPERQLGLANPKPPAALDDVEAAP</sequence>
<feature type="compositionally biased region" description="Polar residues" evidence="2">
    <location>
        <begin position="86"/>
        <end position="96"/>
    </location>
</feature>
<reference evidence="3 4" key="1">
    <citation type="submission" date="2019-03" db="EMBL/GenBank/DDBJ databases">
        <title>Draft genome sequences of novel Actinobacteria.</title>
        <authorList>
            <person name="Sahin N."/>
            <person name="Ay H."/>
            <person name="Saygin H."/>
        </authorList>
    </citation>
    <scope>NUCLEOTIDE SEQUENCE [LARGE SCALE GENOMIC DNA]</scope>
    <source>
        <strain evidence="3 4">H3C3</strain>
    </source>
</reference>
<proteinExistence type="predicted"/>
<organism evidence="3 4">
    <name type="scientific">Actinomadura rubrisoli</name>
    <dbReference type="NCBI Taxonomy" id="2530368"/>
    <lineage>
        <taxon>Bacteria</taxon>
        <taxon>Bacillati</taxon>
        <taxon>Actinomycetota</taxon>
        <taxon>Actinomycetes</taxon>
        <taxon>Streptosporangiales</taxon>
        <taxon>Thermomonosporaceae</taxon>
        <taxon>Actinomadura</taxon>
    </lineage>
</organism>
<feature type="region of interest" description="Disordered" evidence="2">
    <location>
        <begin position="72"/>
        <end position="118"/>
    </location>
</feature>
<accession>A0A4R5CF78</accession>
<comment type="caution">
    <text evidence="3">The sequence shown here is derived from an EMBL/GenBank/DDBJ whole genome shotgun (WGS) entry which is preliminary data.</text>
</comment>
<evidence type="ECO:0000313" key="4">
    <source>
        <dbReference type="Proteomes" id="UP000294513"/>
    </source>
</evidence>
<evidence type="ECO:0000256" key="2">
    <source>
        <dbReference type="SAM" id="MobiDB-lite"/>
    </source>
</evidence>
<feature type="region of interest" description="Disordered" evidence="2">
    <location>
        <begin position="426"/>
        <end position="445"/>
    </location>
</feature>
<dbReference type="RefSeq" id="WP_131888768.1">
    <property type="nucleotide sequence ID" value="NZ_SMKU01000002.1"/>
</dbReference>